<dbReference type="AlphaFoldDB" id="A0AAE1TKL8"/>
<feature type="compositionally biased region" description="Basic and acidic residues" evidence="1">
    <location>
        <begin position="1"/>
        <end position="52"/>
    </location>
</feature>
<name>A0AAE1TKL8_9EUCA</name>
<feature type="region of interest" description="Disordered" evidence="1">
    <location>
        <begin position="1"/>
        <end position="79"/>
    </location>
</feature>
<sequence length="79" mass="8916">MEKECQDGVREGLEVPRMEKECQGRKEGGSEREGVPRIGEECQGRKEGGREVGKKKRCQRWRISAKERIGMPEERGGGA</sequence>
<gene>
    <name evidence="2" type="ORF">Pmani_040135</name>
</gene>
<evidence type="ECO:0000256" key="1">
    <source>
        <dbReference type="SAM" id="MobiDB-lite"/>
    </source>
</evidence>
<protein>
    <submittedName>
        <fullName evidence="2">Uncharacterized protein</fullName>
    </submittedName>
</protein>
<dbReference type="Proteomes" id="UP001292094">
    <property type="component" value="Unassembled WGS sequence"/>
</dbReference>
<evidence type="ECO:0000313" key="2">
    <source>
        <dbReference type="EMBL" id="KAK4286775.1"/>
    </source>
</evidence>
<comment type="caution">
    <text evidence="2">The sequence shown here is derived from an EMBL/GenBank/DDBJ whole genome shotgun (WGS) entry which is preliminary data.</text>
</comment>
<proteinExistence type="predicted"/>
<keyword evidence="3" id="KW-1185">Reference proteome</keyword>
<dbReference type="EMBL" id="JAWZYT010007331">
    <property type="protein sequence ID" value="KAK4286775.1"/>
    <property type="molecule type" value="Genomic_DNA"/>
</dbReference>
<accession>A0AAE1TKL8</accession>
<evidence type="ECO:0000313" key="3">
    <source>
        <dbReference type="Proteomes" id="UP001292094"/>
    </source>
</evidence>
<feature type="compositionally biased region" description="Basic and acidic residues" evidence="1">
    <location>
        <begin position="64"/>
        <end position="79"/>
    </location>
</feature>
<organism evidence="2 3">
    <name type="scientific">Petrolisthes manimaculis</name>
    <dbReference type="NCBI Taxonomy" id="1843537"/>
    <lineage>
        <taxon>Eukaryota</taxon>
        <taxon>Metazoa</taxon>
        <taxon>Ecdysozoa</taxon>
        <taxon>Arthropoda</taxon>
        <taxon>Crustacea</taxon>
        <taxon>Multicrustacea</taxon>
        <taxon>Malacostraca</taxon>
        <taxon>Eumalacostraca</taxon>
        <taxon>Eucarida</taxon>
        <taxon>Decapoda</taxon>
        <taxon>Pleocyemata</taxon>
        <taxon>Anomura</taxon>
        <taxon>Galatheoidea</taxon>
        <taxon>Porcellanidae</taxon>
        <taxon>Petrolisthes</taxon>
    </lineage>
</organism>
<reference evidence="2" key="1">
    <citation type="submission" date="2023-11" db="EMBL/GenBank/DDBJ databases">
        <title>Genome assemblies of two species of porcelain crab, Petrolisthes cinctipes and Petrolisthes manimaculis (Anomura: Porcellanidae).</title>
        <authorList>
            <person name="Angst P."/>
        </authorList>
    </citation>
    <scope>NUCLEOTIDE SEQUENCE</scope>
    <source>
        <strain evidence="2">PB745_02</strain>
        <tissue evidence="2">Gill</tissue>
    </source>
</reference>